<proteinExistence type="predicted"/>
<evidence type="ECO:0000256" key="1">
    <source>
        <dbReference type="SAM" id="MobiDB-lite"/>
    </source>
</evidence>
<gene>
    <name evidence="2" type="ORF">DFR75_108197</name>
</gene>
<organism evidence="2 3">
    <name type="scientific">Nocardia ignorata</name>
    <dbReference type="NCBI Taxonomy" id="145285"/>
    <lineage>
        <taxon>Bacteria</taxon>
        <taxon>Bacillati</taxon>
        <taxon>Actinomycetota</taxon>
        <taxon>Actinomycetes</taxon>
        <taxon>Mycobacteriales</taxon>
        <taxon>Nocardiaceae</taxon>
        <taxon>Nocardia</taxon>
    </lineage>
</organism>
<dbReference type="Proteomes" id="UP000295087">
    <property type="component" value="Unassembled WGS sequence"/>
</dbReference>
<dbReference type="AlphaFoldDB" id="A0A4V3CMW0"/>
<feature type="region of interest" description="Disordered" evidence="1">
    <location>
        <begin position="283"/>
        <end position="303"/>
    </location>
</feature>
<protein>
    <submittedName>
        <fullName evidence="2">Uncharacterized protein</fullName>
    </submittedName>
</protein>
<dbReference type="RefSeq" id="WP_067488284.1">
    <property type="nucleotide sequence ID" value="NZ_JBHXPO010000003.1"/>
</dbReference>
<evidence type="ECO:0000313" key="2">
    <source>
        <dbReference type="EMBL" id="TDP31592.1"/>
    </source>
</evidence>
<name>A0A4V3CMW0_NOCIG</name>
<keyword evidence="3" id="KW-1185">Reference proteome</keyword>
<evidence type="ECO:0000313" key="3">
    <source>
        <dbReference type="Proteomes" id="UP000295087"/>
    </source>
</evidence>
<reference evidence="2 3" key="1">
    <citation type="submission" date="2019-03" db="EMBL/GenBank/DDBJ databases">
        <title>Genomic Encyclopedia of Type Strains, Phase IV (KMG-IV): sequencing the most valuable type-strain genomes for metagenomic binning, comparative biology and taxonomic classification.</title>
        <authorList>
            <person name="Goeker M."/>
        </authorList>
    </citation>
    <scope>NUCLEOTIDE SEQUENCE [LARGE SCALE GENOMIC DNA]</scope>
    <source>
        <strain evidence="2 3">DSM 44496</strain>
    </source>
</reference>
<dbReference type="EMBL" id="SNXK01000008">
    <property type="protein sequence ID" value="TDP31592.1"/>
    <property type="molecule type" value="Genomic_DNA"/>
</dbReference>
<sequence length="303" mass="33229">MVERTTPRDPARPVLAPASHHLDARGAVLLHRRMAALIHNVSVDLRQLAREPHNRTKTFRDLSVVGRVVHEQAVAIGVPADWIAHAKKAGQQGRRATEAVSLPPRRPVARSLLIAQLHHQVDTLATLAAVRPVRRDHAAITVQASDKLAEHLRLQWLRVAMVATALDVTEAETTGWWSLETADWQARLDQISQQSAPDQGRQWRELTHVGRVREGRIRVTAMRMVGIDLADSAPHQLPPAPHLLEIAAENAWHTATFEPDGGVGIDAAIAATGIEDSYGIADGDLFDLPPPGEGAHPQREPDF</sequence>
<comment type="caution">
    <text evidence="2">The sequence shown here is derived from an EMBL/GenBank/DDBJ whole genome shotgun (WGS) entry which is preliminary data.</text>
</comment>
<accession>A0A4V3CMW0</accession>